<gene>
    <name evidence="1" type="ORF">SDC9_208171</name>
</gene>
<accession>A0A645JLD2</accession>
<evidence type="ECO:0000313" key="1">
    <source>
        <dbReference type="EMBL" id="MPN60443.1"/>
    </source>
</evidence>
<protein>
    <submittedName>
        <fullName evidence="1">Uncharacterized protein</fullName>
    </submittedName>
</protein>
<comment type="caution">
    <text evidence="1">The sequence shown here is derived from an EMBL/GenBank/DDBJ whole genome shotgun (WGS) entry which is preliminary data.</text>
</comment>
<proteinExistence type="predicted"/>
<reference evidence="1" key="1">
    <citation type="submission" date="2019-08" db="EMBL/GenBank/DDBJ databases">
        <authorList>
            <person name="Kucharzyk K."/>
            <person name="Murdoch R.W."/>
            <person name="Higgins S."/>
            <person name="Loffler F."/>
        </authorList>
    </citation>
    <scope>NUCLEOTIDE SEQUENCE</scope>
</reference>
<dbReference type="EMBL" id="VSSQ01135724">
    <property type="protein sequence ID" value="MPN60443.1"/>
    <property type="molecule type" value="Genomic_DNA"/>
</dbReference>
<organism evidence="1">
    <name type="scientific">bioreactor metagenome</name>
    <dbReference type="NCBI Taxonomy" id="1076179"/>
    <lineage>
        <taxon>unclassified sequences</taxon>
        <taxon>metagenomes</taxon>
        <taxon>ecological metagenomes</taxon>
    </lineage>
</organism>
<name>A0A645JLD2_9ZZZZ</name>
<dbReference type="AlphaFoldDB" id="A0A645JLD2"/>
<sequence length="62" mass="6842">MGIDQSRHNQPAFGVHPLSFRVLGPQLFRIPHFPDAAILKVQTALGQIRPAFVSGNHFAISH</sequence>